<dbReference type="PANTHER" id="PTHR34980:SF1">
    <property type="entry name" value="INNER MEMBRANE PROTEIN"/>
    <property type="match status" value="1"/>
</dbReference>
<reference evidence="2" key="1">
    <citation type="submission" date="2022-09" db="EMBL/GenBank/DDBJ databases">
        <title>Molecular characterization of Glaesserella parasuis strains circulating in commercial swine farms using whole-genome sequencing.</title>
        <authorList>
            <person name="Mugabi R."/>
            <person name="Clavijo M."/>
            <person name="Li G."/>
        </authorList>
    </citation>
    <scope>NUCLEOTIDE SEQUENCE</scope>
    <source>
        <strain evidence="2">0435-53</strain>
    </source>
</reference>
<feature type="transmembrane region" description="Helical" evidence="1">
    <location>
        <begin position="20"/>
        <end position="38"/>
    </location>
</feature>
<evidence type="ECO:0000313" key="3">
    <source>
        <dbReference type="EMBL" id="WGE09605.1"/>
    </source>
</evidence>
<dbReference type="RefSeq" id="WP_021111731.1">
    <property type="nucleotide sequence ID" value="NZ_CBCRUP010000026.1"/>
</dbReference>
<name>A0A143CGM3_GLAPU</name>
<dbReference type="InterPro" id="IPR008523">
    <property type="entry name" value="DUF805"/>
</dbReference>
<accession>A0A143CGM3</accession>
<dbReference type="Proteomes" id="UP001222296">
    <property type="component" value="Chromosome"/>
</dbReference>
<dbReference type="AlphaFoldDB" id="A0A143CGM3"/>
<gene>
    <name evidence="2" type="ORF">N5925_05690</name>
    <name evidence="3" type="ORF">QBL01_10185</name>
</gene>
<keyword evidence="1" id="KW-0812">Transmembrane</keyword>
<dbReference type="GO" id="GO:0005886">
    <property type="term" value="C:plasma membrane"/>
    <property type="evidence" value="ECO:0007669"/>
    <property type="project" value="TreeGrafter"/>
</dbReference>
<sequence>MIWHKALFSFHGRLNRKGFWIGFGINFAFLFIFANFILNPTAFSWISVLPLTLSLYSLSAVIVKRLHDRNRSAKALFMVAVPILCYLSSLGAQGTMAFVLGIMMPMFIGTILVMEWGVFAGSPEANQYGEKGLSVRFK</sequence>
<evidence type="ECO:0000313" key="2">
    <source>
        <dbReference type="EMBL" id="MDD2168100.1"/>
    </source>
</evidence>
<keyword evidence="1" id="KW-1133">Transmembrane helix</keyword>
<dbReference type="Proteomes" id="UP001148834">
    <property type="component" value="Unassembled WGS sequence"/>
</dbReference>
<dbReference type="Pfam" id="PF05656">
    <property type="entry name" value="DUF805"/>
    <property type="match status" value="1"/>
</dbReference>
<dbReference type="EMBL" id="JAODIR010000024">
    <property type="protein sequence ID" value="MDD2168100.1"/>
    <property type="molecule type" value="Genomic_DNA"/>
</dbReference>
<keyword evidence="1" id="KW-0472">Membrane</keyword>
<protein>
    <submittedName>
        <fullName evidence="2">DUF805 domain-containing protein</fullName>
    </submittedName>
</protein>
<dbReference type="PANTHER" id="PTHR34980">
    <property type="entry name" value="INNER MEMBRANE PROTEIN-RELATED-RELATED"/>
    <property type="match status" value="1"/>
</dbReference>
<evidence type="ECO:0000256" key="1">
    <source>
        <dbReference type="SAM" id="Phobius"/>
    </source>
</evidence>
<feature type="transmembrane region" description="Helical" evidence="1">
    <location>
        <begin position="44"/>
        <end position="63"/>
    </location>
</feature>
<feature type="transmembrane region" description="Helical" evidence="1">
    <location>
        <begin position="98"/>
        <end position="119"/>
    </location>
</feature>
<evidence type="ECO:0000313" key="4">
    <source>
        <dbReference type="Proteomes" id="UP001148834"/>
    </source>
</evidence>
<reference evidence="3" key="2">
    <citation type="submission" date="2023-04" db="EMBL/GenBank/DDBJ databases">
        <title>Molecular characterization of the Integrative and Conjugative elements harboring multidrug-resistance gene from Glaesserella (Haemophilus) parasuis.</title>
        <authorList>
            <person name="Che Y."/>
            <person name="Zhou L."/>
        </authorList>
    </citation>
    <scope>NUCLEOTIDE SEQUENCE</scope>
    <source>
        <strain evidence="3">Z44</strain>
    </source>
</reference>
<dbReference type="EMBL" id="CP121769">
    <property type="protein sequence ID" value="WGE09605.1"/>
    <property type="molecule type" value="Genomic_DNA"/>
</dbReference>
<organism evidence="2 4">
    <name type="scientific">Glaesserella parasuis</name>
    <name type="common">Haemophilus parasuis</name>
    <dbReference type="NCBI Taxonomy" id="738"/>
    <lineage>
        <taxon>Bacteria</taxon>
        <taxon>Pseudomonadati</taxon>
        <taxon>Pseudomonadota</taxon>
        <taxon>Gammaproteobacteria</taxon>
        <taxon>Pasteurellales</taxon>
        <taxon>Pasteurellaceae</taxon>
        <taxon>Glaesserella</taxon>
    </lineage>
</organism>
<proteinExistence type="predicted"/>
<feature type="transmembrane region" description="Helical" evidence="1">
    <location>
        <begin position="75"/>
        <end position="92"/>
    </location>
</feature>